<sequence>MISTKVITVLVILPIVANAYTCHEEDSSIKGTNNVCNMNTFCITVTEYDNRNNEVKKIKGCDKNGFCQTNGKLKPNRNYDGSWSQTECCKGDYCNGANASGFLALPIMFVTYFLFK</sequence>
<evidence type="ECO:0008006" key="5">
    <source>
        <dbReference type="Google" id="ProtNLM"/>
    </source>
</evidence>
<keyword evidence="1" id="KW-0472">Membrane</keyword>
<dbReference type="Gene3D" id="2.10.60.10">
    <property type="entry name" value="CD59"/>
    <property type="match status" value="1"/>
</dbReference>
<dbReference type="InterPro" id="IPR045860">
    <property type="entry name" value="Snake_toxin-like_sf"/>
</dbReference>
<proteinExistence type="predicted"/>
<evidence type="ECO:0000256" key="1">
    <source>
        <dbReference type="SAM" id="Phobius"/>
    </source>
</evidence>
<dbReference type="Proteomes" id="UP000005237">
    <property type="component" value="Unassembled WGS sequence"/>
</dbReference>
<evidence type="ECO:0000313" key="4">
    <source>
        <dbReference type="Proteomes" id="UP000005237"/>
    </source>
</evidence>
<keyword evidence="4" id="KW-1185">Reference proteome</keyword>
<name>A0A8R1DEI2_CAEJA</name>
<reference evidence="3" key="2">
    <citation type="submission" date="2022-06" db="UniProtKB">
        <authorList>
            <consortium name="EnsemblMetazoa"/>
        </authorList>
    </citation>
    <scope>IDENTIFICATION</scope>
    <source>
        <strain evidence="3">DF5081</strain>
    </source>
</reference>
<accession>A0A8R1DEI2</accession>
<dbReference type="EnsemblMetazoa" id="CJA00210.1">
    <property type="protein sequence ID" value="CJA00210.1"/>
    <property type="gene ID" value="WBGene00119414"/>
</dbReference>
<feature type="signal peptide" evidence="2">
    <location>
        <begin position="1"/>
        <end position="19"/>
    </location>
</feature>
<keyword evidence="1" id="KW-1133">Transmembrane helix</keyword>
<evidence type="ECO:0000256" key="2">
    <source>
        <dbReference type="SAM" id="SignalP"/>
    </source>
</evidence>
<feature type="chain" id="PRO_5035839137" description="UPAR/Ly6 domain-containing protein" evidence="2">
    <location>
        <begin position="20"/>
        <end position="116"/>
    </location>
</feature>
<protein>
    <recommendedName>
        <fullName evidence="5">UPAR/Ly6 domain-containing protein</fullName>
    </recommendedName>
</protein>
<reference evidence="4" key="1">
    <citation type="submission" date="2010-08" db="EMBL/GenBank/DDBJ databases">
        <authorList>
            <consortium name="Caenorhabditis japonica Sequencing Consortium"/>
            <person name="Wilson R.K."/>
        </authorList>
    </citation>
    <scope>NUCLEOTIDE SEQUENCE [LARGE SCALE GENOMIC DNA]</scope>
    <source>
        <strain evidence="4">DF5081</strain>
    </source>
</reference>
<evidence type="ECO:0000313" key="3">
    <source>
        <dbReference type="EnsemblMetazoa" id="CJA00210.1"/>
    </source>
</evidence>
<organism evidence="3 4">
    <name type="scientific">Caenorhabditis japonica</name>
    <dbReference type="NCBI Taxonomy" id="281687"/>
    <lineage>
        <taxon>Eukaryota</taxon>
        <taxon>Metazoa</taxon>
        <taxon>Ecdysozoa</taxon>
        <taxon>Nematoda</taxon>
        <taxon>Chromadorea</taxon>
        <taxon>Rhabditida</taxon>
        <taxon>Rhabditina</taxon>
        <taxon>Rhabditomorpha</taxon>
        <taxon>Rhabditoidea</taxon>
        <taxon>Rhabditidae</taxon>
        <taxon>Peloderinae</taxon>
        <taxon>Caenorhabditis</taxon>
    </lineage>
</organism>
<keyword evidence="1" id="KW-0812">Transmembrane</keyword>
<dbReference type="AlphaFoldDB" id="A0A8R1DEI2"/>
<keyword evidence="2" id="KW-0732">Signal</keyword>
<feature type="transmembrane region" description="Helical" evidence="1">
    <location>
        <begin position="96"/>
        <end position="115"/>
    </location>
</feature>
<dbReference type="SUPFAM" id="SSF57302">
    <property type="entry name" value="Snake toxin-like"/>
    <property type="match status" value="1"/>
</dbReference>